<name>A0A016UBH0_9BILA</name>
<evidence type="ECO:0000313" key="1">
    <source>
        <dbReference type="EMBL" id="EYC12654.1"/>
    </source>
</evidence>
<sequence length="85" mass="9435">MFGFTMSVDGAGEFADLSVCSSATAPRAGSATFYWRKTCKYVEEALNKPITTMATSFYCYSRTRRGCAAANSILQIHQLHRRPLD</sequence>
<keyword evidence="2" id="KW-1185">Reference proteome</keyword>
<gene>
    <name evidence="1" type="primary">Acey_s0046.g1345</name>
    <name evidence="1" type="ORF">Y032_0046g1345</name>
</gene>
<dbReference type="Proteomes" id="UP000024635">
    <property type="component" value="Unassembled WGS sequence"/>
</dbReference>
<comment type="caution">
    <text evidence="1">The sequence shown here is derived from an EMBL/GenBank/DDBJ whole genome shotgun (WGS) entry which is preliminary data.</text>
</comment>
<evidence type="ECO:0000313" key="2">
    <source>
        <dbReference type="Proteomes" id="UP000024635"/>
    </source>
</evidence>
<proteinExistence type="predicted"/>
<dbReference type="AlphaFoldDB" id="A0A016UBH0"/>
<organism evidence="1 2">
    <name type="scientific">Ancylostoma ceylanicum</name>
    <dbReference type="NCBI Taxonomy" id="53326"/>
    <lineage>
        <taxon>Eukaryota</taxon>
        <taxon>Metazoa</taxon>
        <taxon>Ecdysozoa</taxon>
        <taxon>Nematoda</taxon>
        <taxon>Chromadorea</taxon>
        <taxon>Rhabditida</taxon>
        <taxon>Rhabditina</taxon>
        <taxon>Rhabditomorpha</taxon>
        <taxon>Strongyloidea</taxon>
        <taxon>Ancylostomatidae</taxon>
        <taxon>Ancylostomatinae</taxon>
        <taxon>Ancylostoma</taxon>
    </lineage>
</organism>
<accession>A0A016UBH0</accession>
<protein>
    <submittedName>
        <fullName evidence="1">Uncharacterized protein</fullName>
    </submittedName>
</protein>
<reference evidence="2" key="1">
    <citation type="journal article" date="2015" name="Nat. Genet.">
        <title>The genome and transcriptome of the zoonotic hookworm Ancylostoma ceylanicum identify infection-specific gene families.</title>
        <authorList>
            <person name="Schwarz E.M."/>
            <person name="Hu Y."/>
            <person name="Antoshechkin I."/>
            <person name="Miller M.M."/>
            <person name="Sternberg P.W."/>
            <person name="Aroian R.V."/>
        </authorList>
    </citation>
    <scope>NUCLEOTIDE SEQUENCE</scope>
    <source>
        <strain evidence="2">HY135</strain>
    </source>
</reference>
<dbReference type="EMBL" id="JARK01001382">
    <property type="protein sequence ID" value="EYC12654.1"/>
    <property type="molecule type" value="Genomic_DNA"/>
</dbReference>